<dbReference type="PANTHER" id="PTHR48435:SF1">
    <property type="entry name" value="POLYPROTEIN"/>
    <property type="match status" value="1"/>
</dbReference>
<dbReference type="Gene3D" id="4.10.60.10">
    <property type="entry name" value="Zinc finger, CCHC-type"/>
    <property type="match status" value="1"/>
</dbReference>
<dbReference type="InterPro" id="IPR053098">
    <property type="entry name" value="Petuviruses_polyprotein"/>
</dbReference>
<dbReference type="EMBL" id="JACGWN010000003">
    <property type="protein sequence ID" value="KAL0455492.1"/>
    <property type="molecule type" value="Genomic_DNA"/>
</dbReference>
<evidence type="ECO:0000313" key="4">
    <source>
        <dbReference type="EMBL" id="KAL0455492.1"/>
    </source>
</evidence>
<keyword evidence="1" id="KW-0862">Zinc</keyword>
<reference evidence="4" key="2">
    <citation type="journal article" date="2024" name="Plant">
        <title>Genomic evolution and insights into agronomic trait innovations of Sesamum species.</title>
        <authorList>
            <person name="Miao H."/>
            <person name="Wang L."/>
            <person name="Qu L."/>
            <person name="Liu H."/>
            <person name="Sun Y."/>
            <person name="Le M."/>
            <person name="Wang Q."/>
            <person name="Wei S."/>
            <person name="Zheng Y."/>
            <person name="Lin W."/>
            <person name="Duan Y."/>
            <person name="Cao H."/>
            <person name="Xiong S."/>
            <person name="Wang X."/>
            <person name="Wei L."/>
            <person name="Li C."/>
            <person name="Ma Q."/>
            <person name="Ju M."/>
            <person name="Zhao R."/>
            <person name="Li G."/>
            <person name="Mu C."/>
            <person name="Tian Q."/>
            <person name="Mei H."/>
            <person name="Zhang T."/>
            <person name="Gao T."/>
            <person name="Zhang H."/>
        </authorList>
    </citation>
    <scope>NUCLEOTIDE SEQUENCE</scope>
    <source>
        <strain evidence="4">KEN1</strain>
    </source>
</reference>
<accession>A0AAW2XRD6</accession>
<dbReference type="GO" id="GO:0008270">
    <property type="term" value="F:zinc ion binding"/>
    <property type="evidence" value="ECO:0007669"/>
    <property type="project" value="UniProtKB-KW"/>
</dbReference>
<proteinExistence type="predicted"/>
<evidence type="ECO:0000256" key="1">
    <source>
        <dbReference type="PROSITE-ProRule" id="PRU00047"/>
    </source>
</evidence>
<feature type="region of interest" description="Disordered" evidence="2">
    <location>
        <begin position="46"/>
        <end position="95"/>
    </location>
</feature>
<gene>
    <name evidence="4" type="ORF">Slati_0888400</name>
</gene>
<organism evidence="4">
    <name type="scientific">Sesamum latifolium</name>
    <dbReference type="NCBI Taxonomy" id="2727402"/>
    <lineage>
        <taxon>Eukaryota</taxon>
        <taxon>Viridiplantae</taxon>
        <taxon>Streptophyta</taxon>
        <taxon>Embryophyta</taxon>
        <taxon>Tracheophyta</taxon>
        <taxon>Spermatophyta</taxon>
        <taxon>Magnoliopsida</taxon>
        <taxon>eudicotyledons</taxon>
        <taxon>Gunneridae</taxon>
        <taxon>Pentapetalae</taxon>
        <taxon>asterids</taxon>
        <taxon>lamiids</taxon>
        <taxon>Lamiales</taxon>
        <taxon>Pedaliaceae</taxon>
        <taxon>Sesamum</taxon>
    </lineage>
</organism>
<evidence type="ECO:0000256" key="2">
    <source>
        <dbReference type="SAM" id="MobiDB-lite"/>
    </source>
</evidence>
<reference evidence="4" key="1">
    <citation type="submission" date="2020-06" db="EMBL/GenBank/DDBJ databases">
        <authorList>
            <person name="Li T."/>
            <person name="Hu X."/>
            <person name="Zhang T."/>
            <person name="Song X."/>
            <person name="Zhang H."/>
            <person name="Dai N."/>
            <person name="Sheng W."/>
            <person name="Hou X."/>
            <person name="Wei L."/>
        </authorList>
    </citation>
    <scope>NUCLEOTIDE SEQUENCE</scope>
    <source>
        <strain evidence="4">KEN1</strain>
        <tissue evidence="4">Leaf</tissue>
    </source>
</reference>
<protein>
    <submittedName>
        <fullName evidence="4">Polyprotein</fullName>
    </submittedName>
</protein>
<dbReference type="GO" id="GO:0003676">
    <property type="term" value="F:nucleic acid binding"/>
    <property type="evidence" value="ECO:0007669"/>
    <property type="project" value="InterPro"/>
</dbReference>
<dbReference type="PANTHER" id="PTHR48435">
    <property type="entry name" value="POLYPROTEIN"/>
    <property type="match status" value="1"/>
</dbReference>
<name>A0AAW2XRD6_9LAMI</name>
<dbReference type="InterPro" id="IPR036875">
    <property type="entry name" value="Znf_CCHC_sf"/>
</dbReference>
<keyword evidence="1" id="KW-0479">Metal-binding</keyword>
<sequence length="485" mass="55925">MITPIPVPEEIITPIASFGADGHRIIQTGSTTLIWDVDPSMCDPECSCGEESDDDDDDYVWSDYESDEDDEFSSCNNSDDDYDEPDPDDHLSLRTPQPCMMFQYDTDFPPMERYVDSAQKYSSKPYVQNNVVDTEGKLKPLTQAEEVLNWQTTNARARTEPVHLCGEEDEDTNSTSSEDLILSQKETRILMLTCRHTSILMADAESSRRPQEQVLKMLRTQTQIRRLLNPREWLHTFSAWIDLQLTREGATLSKVLKEFASRFTGTLRDWFQSLGDYRQVQFSQATNPSIVLGAIHQEFIGDASLINKMASQEYFAMKCCSLKRKDLDFHFKRMSEKFYMLNGLNDPNLKHVFLASLPQELQPEIQRMIASTRRMLHSLASKALLKKACNKSHLEIQCKKKVCLAHQNTSYQERRQDEEEISEILQKKTLRKKKTDRCYLCGKKGHFARRCPNKKEKSAKMVAQILQISETTLDDTDIESLYSDR</sequence>
<dbReference type="SMART" id="SM00343">
    <property type="entry name" value="ZnF_C2HC"/>
    <property type="match status" value="1"/>
</dbReference>
<feature type="domain" description="CCHC-type" evidence="3">
    <location>
        <begin position="437"/>
        <end position="453"/>
    </location>
</feature>
<dbReference type="InterPro" id="IPR001878">
    <property type="entry name" value="Znf_CCHC"/>
</dbReference>
<feature type="compositionally biased region" description="Acidic residues" evidence="2">
    <location>
        <begin position="48"/>
        <end position="87"/>
    </location>
</feature>
<dbReference type="AlphaFoldDB" id="A0AAW2XRD6"/>
<dbReference type="Pfam" id="PF00098">
    <property type="entry name" value="zf-CCHC"/>
    <property type="match status" value="1"/>
</dbReference>
<comment type="caution">
    <text evidence="4">The sequence shown here is derived from an EMBL/GenBank/DDBJ whole genome shotgun (WGS) entry which is preliminary data.</text>
</comment>
<keyword evidence="1" id="KW-0863">Zinc-finger</keyword>
<dbReference type="SUPFAM" id="SSF57756">
    <property type="entry name" value="Retrovirus zinc finger-like domains"/>
    <property type="match status" value="1"/>
</dbReference>
<dbReference type="PROSITE" id="PS50158">
    <property type="entry name" value="ZF_CCHC"/>
    <property type="match status" value="1"/>
</dbReference>
<evidence type="ECO:0000259" key="3">
    <source>
        <dbReference type="PROSITE" id="PS50158"/>
    </source>
</evidence>